<keyword evidence="5" id="KW-0963">Cytoplasm</keyword>
<keyword evidence="7" id="KW-0539">Nucleus</keyword>
<dbReference type="Pfam" id="PF01399">
    <property type="entry name" value="PCI"/>
    <property type="match status" value="1"/>
</dbReference>
<comment type="similarity">
    <text evidence="3">Belongs to the CSN3 family.</text>
</comment>
<keyword evidence="6" id="KW-0736">Signalosome</keyword>
<dbReference type="GeneID" id="43586946"/>
<keyword evidence="12" id="KW-1185">Reference proteome</keyword>
<evidence type="ECO:0000313" key="11">
    <source>
        <dbReference type="EMBL" id="WWD16746.1"/>
    </source>
</evidence>
<dbReference type="GO" id="GO:0008180">
    <property type="term" value="C:COP9 signalosome"/>
    <property type="evidence" value="ECO:0007669"/>
    <property type="project" value="UniProtKB-KW"/>
</dbReference>
<feature type="domain" description="COP9 signalosome complex subunit 3 N-terminal helical repeats" evidence="10">
    <location>
        <begin position="100"/>
        <end position="296"/>
    </location>
</feature>
<organism evidence="11 12">
    <name type="scientific">Kwoniella shandongensis</name>
    <dbReference type="NCBI Taxonomy" id="1734106"/>
    <lineage>
        <taxon>Eukaryota</taxon>
        <taxon>Fungi</taxon>
        <taxon>Dikarya</taxon>
        <taxon>Basidiomycota</taxon>
        <taxon>Agaricomycotina</taxon>
        <taxon>Tremellomycetes</taxon>
        <taxon>Tremellales</taxon>
        <taxon>Cryptococcaceae</taxon>
        <taxon>Kwoniella</taxon>
    </lineage>
</organism>
<evidence type="ECO:0000259" key="10">
    <source>
        <dbReference type="Pfam" id="PF22788"/>
    </source>
</evidence>
<evidence type="ECO:0000256" key="1">
    <source>
        <dbReference type="ARBA" id="ARBA00004123"/>
    </source>
</evidence>
<dbReference type="EMBL" id="CP144052">
    <property type="protein sequence ID" value="WWD16746.1"/>
    <property type="molecule type" value="Genomic_DNA"/>
</dbReference>
<sequence length="509" mass="54708">MGSNPPAPAHPAFPSLPPSSSRQTLPLPTKSSEVLPLIAYTSTSIQNVAQTLIPLLHKVAEGKGAEGTKLKEKERVQLGEEVLAAEKEDLYASDDGEVVRMTAGLVYILSARFNVSKRNTEGYDEQLLSFAIKLCNVGEPGQFHACPKRVSTFAWGLLRLAQHSKQIEAAHSALRSLVARSCLPNTFSGVLPAYLESCLLTKDFEAGRYVLDQMFLDVQSALPTYLDVLTYYHHAGLISAALKEYGKAKGYFVTVVSLPTQTASAIQLAAAKRAILCELLDTGKRITFPKYTSSAVNRVVERNAGVYIDLAKDYEAQKWGAVREASNKGVFEVDCNGGLIDQVLKSVTKRRIILLRETYSRLTASDLAQRVGLEGAAGAQTVLEVLSEMIHTGAISVSISDASTPGSAVVTFSDDVQDYGAPANLNKLTQVNHLAAVLEAELAEASRRLGISKEYLKKQANIIENATKAGKSSGGARMDDFDQMMAAEESGGGGRGVRGVGGNYNDMGF</sequence>
<dbReference type="GO" id="GO:0005737">
    <property type="term" value="C:cytoplasm"/>
    <property type="evidence" value="ECO:0007669"/>
    <property type="project" value="UniProtKB-SubCell"/>
</dbReference>
<evidence type="ECO:0000259" key="9">
    <source>
        <dbReference type="Pfam" id="PF01399"/>
    </source>
</evidence>
<dbReference type="InterPro" id="IPR000717">
    <property type="entry name" value="PCI_dom"/>
</dbReference>
<dbReference type="AlphaFoldDB" id="A0A5M6CAX0"/>
<evidence type="ECO:0000256" key="5">
    <source>
        <dbReference type="ARBA" id="ARBA00022490"/>
    </source>
</evidence>
<accession>A0A5M6CAX0</accession>
<evidence type="ECO:0000256" key="4">
    <source>
        <dbReference type="ARBA" id="ARBA00014878"/>
    </source>
</evidence>
<dbReference type="InterPro" id="IPR050756">
    <property type="entry name" value="CSN3"/>
</dbReference>
<dbReference type="KEGG" id="ksn:43586946"/>
<dbReference type="PANTHER" id="PTHR10758">
    <property type="entry name" value="26S PROTEASOME NON-ATPASE REGULATORY SUBUNIT 3/COP9 SIGNALOSOME COMPLEX SUBUNIT 3"/>
    <property type="match status" value="1"/>
</dbReference>
<feature type="region of interest" description="Disordered" evidence="8">
    <location>
        <begin position="1"/>
        <end position="27"/>
    </location>
</feature>
<evidence type="ECO:0000256" key="3">
    <source>
        <dbReference type="ARBA" id="ARBA00007084"/>
    </source>
</evidence>
<reference evidence="11" key="2">
    <citation type="submission" date="2024-01" db="EMBL/GenBank/DDBJ databases">
        <title>Comparative genomics of Cryptococcus and Kwoniella reveals pathogenesis evolution and contrasting modes of karyotype evolution via chromosome fusion or intercentromeric recombination.</title>
        <authorList>
            <person name="Coelho M.A."/>
            <person name="David-Palma M."/>
            <person name="Shea T."/>
            <person name="Bowers K."/>
            <person name="McGinley-Smith S."/>
            <person name="Mohammad A.W."/>
            <person name="Gnirke A."/>
            <person name="Yurkov A.M."/>
            <person name="Nowrousian M."/>
            <person name="Sun S."/>
            <person name="Cuomo C.A."/>
            <person name="Heitman J."/>
        </authorList>
    </citation>
    <scope>NUCLEOTIDE SEQUENCE</scope>
    <source>
        <strain evidence="11">CBS 12478</strain>
    </source>
</reference>
<dbReference type="InterPro" id="IPR055089">
    <property type="entry name" value="COP9_N"/>
</dbReference>
<name>A0A5M6CAX0_9TREE</name>
<evidence type="ECO:0000313" key="12">
    <source>
        <dbReference type="Proteomes" id="UP000322225"/>
    </source>
</evidence>
<dbReference type="PANTHER" id="PTHR10758:SF1">
    <property type="entry name" value="COP9 SIGNALOSOME COMPLEX SUBUNIT 3"/>
    <property type="match status" value="1"/>
</dbReference>
<evidence type="ECO:0000256" key="7">
    <source>
        <dbReference type="ARBA" id="ARBA00023242"/>
    </source>
</evidence>
<proteinExistence type="inferred from homology"/>
<comment type="subcellular location">
    <subcellularLocation>
        <location evidence="2">Cytoplasm</location>
    </subcellularLocation>
    <subcellularLocation>
        <location evidence="1">Nucleus</location>
    </subcellularLocation>
</comment>
<reference evidence="11" key="1">
    <citation type="submission" date="2017-08" db="EMBL/GenBank/DDBJ databases">
        <authorList>
            <person name="Cuomo C."/>
            <person name="Billmyre B."/>
            <person name="Heitman J."/>
        </authorList>
    </citation>
    <scope>NUCLEOTIDE SEQUENCE</scope>
    <source>
        <strain evidence="11">CBS 12478</strain>
    </source>
</reference>
<evidence type="ECO:0000256" key="8">
    <source>
        <dbReference type="SAM" id="MobiDB-lite"/>
    </source>
</evidence>
<protein>
    <recommendedName>
        <fullName evidence="4">COP9 signalosome complex subunit 3</fullName>
    </recommendedName>
</protein>
<dbReference type="OrthoDB" id="29061at2759"/>
<feature type="domain" description="PCI" evidence="9">
    <location>
        <begin position="338"/>
        <end position="401"/>
    </location>
</feature>
<dbReference type="RefSeq" id="XP_031863167.1">
    <property type="nucleotide sequence ID" value="XM_032002828.1"/>
</dbReference>
<dbReference type="Pfam" id="PF22788">
    <property type="entry name" value="COP9_hel_rpt"/>
    <property type="match status" value="1"/>
</dbReference>
<evidence type="ECO:0000256" key="6">
    <source>
        <dbReference type="ARBA" id="ARBA00022790"/>
    </source>
</evidence>
<evidence type="ECO:0000256" key="2">
    <source>
        <dbReference type="ARBA" id="ARBA00004496"/>
    </source>
</evidence>
<dbReference type="GO" id="GO:0006511">
    <property type="term" value="P:ubiquitin-dependent protein catabolic process"/>
    <property type="evidence" value="ECO:0007669"/>
    <property type="project" value="TreeGrafter"/>
</dbReference>
<feature type="compositionally biased region" description="Pro residues" evidence="8">
    <location>
        <begin position="1"/>
        <end position="17"/>
    </location>
</feature>
<dbReference type="Proteomes" id="UP000322225">
    <property type="component" value="Chromosome 2"/>
</dbReference>
<gene>
    <name evidence="11" type="ORF">CI109_101177</name>
</gene>
<feature type="compositionally biased region" description="Polar residues" evidence="8">
    <location>
        <begin position="18"/>
        <end position="27"/>
    </location>
</feature>